<accession>A0ABT7FD64</accession>
<keyword evidence="1" id="KW-0732">Signal</keyword>
<reference evidence="3 4" key="1">
    <citation type="submission" date="2023-05" db="EMBL/GenBank/DDBJ databases">
        <title>Sedimentitalea sp. nov. JM2-8.</title>
        <authorList>
            <person name="Huang J."/>
        </authorList>
    </citation>
    <scope>NUCLEOTIDE SEQUENCE [LARGE SCALE GENOMIC DNA]</scope>
    <source>
        <strain evidence="3 4">JM2-8</strain>
    </source>
</reference>
<comment type="caution">
    <text evidence="3">The sequence shown here is derived from an EMBL/GenBank/DDBJ whole genome shotgun (WGS) entry which is preliminary data.</text>
</comment>
<dbReference type="PANTHER" id="PTHR30189:SF1">
    <property type="entry name" value="LPS-ASSEMBLY PROTEIN LPTD"/>
    <property type="match status" value="1"/>
</dbReference>
<comment type="function">
    <text evidence="1">Involved in the assembly of lipopolysaccharide (LPS) at the surface of the outer membrane.</text>
</comment>
<dbReference type="Pfam" id="PF04453">
    <property type="entry name" value="LptD"/>
    <property type="match status" value="1"/>
</dbReference>
<sequence precursor="true">MMRRLLASFRTMVLVLSCLAGPVLAQDGSETDAVVPALLVADSVVITPERQLIAEGNVEAFQGDVRLSARRITFDRATDTMTIEGPIRIDEGGTVTILADFAEMDGELQNGLLTGARMVLDQQLQMASLQMTRVGGRYTQLYKTAVTACHVCEDGSPPLWQIRARKVIHDQQERQLYFEDAQFRVLDVPILYLPRFRLPDPTLERARGFLIPSLRTTTQLGTGLRLPYFIPIGESKDLTLAPYVSPKTRTLDFRYRQAFRNGRLGIEGAYTRDDLIPGESRGYLFGVGRFDLPQDFRLRFDIETVSDNAYVNDYGLPDVDRLRSEIALDRVRRDSAFQFDLIKFKSLRDEDETTQPLLIGDAFYERRFFPAAIGGEARLNFDLHGHERESDLDQLGRDILRASASLSWQRTWISTRGVRADWRLGFAADLFKIYQDSAFPDDIKRFTPSTAVTLSYPMTKTNAGGVTHYLEPLLHLAWSDVQGDDPPNDESRFVEFDQGNLLSLSRFPAPDRREDGPALAYGLKWSRHAPSGWQAWATVGQVFRKTADPNFTATSGLSGTSSDILVAGQYKTDYGLALTGRGLIDGSLSLSKAEFRGDWRSERINVTGSYLWLGTDLAEGREKPLSELWFDGDYQINPSWAAGADLRYDISDARATRAGVGLIYRNECVTVDLSIRRRYTSSTSIEPSTDFGFTIELNGFAVEGGTEKYRRACS</sequence>
<keyword evidence="1" id="KW-0998">Cell outer membrane</keyword>
<dbReference type="PANTHER" id="PTHR30189">
    <property type="entry name" value="LPS-ASSEMBLY PROTEIN"/>
    <property type="match status" value="1"/>
</dbReference>
<comment type="subcellular location">
    <subcellularLocation>
        <location evidence="1">Cell outer membrane</location>
    </subcellularLocation>
</comment>
<proteinExistence type="inferred from homology"/>
<name>A0ABT7FD64_9RHOB</name>
<dbReference type="HAMAP" id="MF_01411">
    <property type="entry name" value="LPS_assembly_LptD"/>
    <property type="match status" value="1"/>
</dbReference>
<protein>
    <recommendedName>
        <fullName evidence="1">LPS-assembly protein LptD</fullName>
    </recommendedName>
</protein>
<dbReference type="InterPro" id="IPR007543">
    <property type="entry name" value="LptD_C"/>
</dbReference>
<dbReference type="RefSeq" id="WP_284484998.1">
    <property type="nucleotide sequence ID" value="NZ_JASNJE010000007.1"/>
</dbReference>
<comment type="subunit">
    <text evidence="1">Component of the lipopolysaccharide transport and assembly complex.</text>
</comment>
<organism evidence="3 4">
    <name type="scientific">Sedimentitalea xiamensis</name>
    <dbReference type="NCBI Taxonomy" id="3050037"/>
    <lineage>
        <taxon>Bacteria</taxon>
        <taxon>Pseudomonadati</taxon>
        <taxon>Pseudomonadota</taxon>
        <taxon>Alphaproteobacteria</taxon>
        <taxon>Rhodobacterales</taxon>
        <taxon>Paracoccaceae</taxon>
        <taxon>Sedimentitalea</taxon>
    </lineage>
</organism>
<gene>
    <name evidence="1 3" type="primary">lptD</name>
    <name evidence="3" type="ORF">QO034_08065</name>
</gene>
<feature type="domain" description="LptD C-terminal" evidence="2">
    <location>
        <begin position="280"/>
        <end position="640"/>
    </location>
</feature>
<keyword evidence="1" id="KW-0472">Membrane</keyword>
<evidence type="ECO:0000313" key="4">
    <source>
        <dbReference type="Proteomes" id="UP001227126"/>
    </source>
</evidence>
<dbReference type="EMBL" id="JASNJE010000007">
    <property type="protein sequence ID" value="MDK3073059.1"/>
    <property type="molecule type" value="Genomic_DNA"/>
</dbReference>
<feature type="chain" id="PRO_5044947188" description="LPS-assembly protein LptD" evidence="1">
    <location>
        <begin position="26"/>
        <end position="714"/>
    </location>
</feature>
<keyword evidence="4" id="KW-1185">Reference proteome</keyword>
<dbReference type="InterPro" id="IPR020889">
    <property type="entry name" value="LipoPS_assembly_LptD"/>
</dbReference>
<evidence type="ECO:0000259" key="2">
    <source>
        <dbReference type="Pfam" id="PF04453"/>
    </source>
</evidence>
<dbReference type="Proteomes" id="UP001227126">
    <property type="component" value="Unassembled WGS sequence"/>
</dbReference>
<evidence type="ECO:0000313" key="3">
    <source>
        <dbReference type="EMBL" id="MDK3073059.1"/>
    </source>
</evidence>
<comment type="caution">
    <text evidence="1">Lacks conserved residue(s) required for the propagation of feature annotation.</text>
</comment>
<dbReference type="InterPro" id="IPR050218">
    <property type="entry name" value="LptD"/>
</dbReference>
<comment type="similarity">
    <text evidence="1">Belongs to the LptD family.</text>
</comment>
<feature type="signal peptide" evidence="1">
    <location>
        <begin position="1"/>
        <end position="25"/>
    </location>
</feature>
<evidence type="ECO:0000256" key="1">
    <source>
        <dbReference type="HAMAP-Rule" id="MF_01411"/>
    </source>
</evidence>